<sequence length="53" mass="6154">MYCTMWKCKSPTWPAALDRTAQMNNNRSSSVTKLFKTDRDDQVFLKLRPSTSP</sequence>
<dbReference type="EMBL" id="JYDR01000013">
    <property type="protein sequence ID" value="KRY76126.1"/>
    <property type="molecule type" value="Genomic_DNA"/>
</dbReference>
<organism evidence="1 2">
    <name type="scientific">Trichinella pseudospiralis</name>
    <name type="common">Parasitic roundworm</name>
    <dbReference type="NCBI Taxonomy" id="6337"/>
    <lineage>
        <taxon>Eukaryota</taxon>
        <taxon>Metazoa</taxon>
        <taxon>Ecdysozoa</taxon>
        <taxon>Nematoda</taxon>
        <taxon>Enoplea</taxon>
        <taxon>Dorylaimia</taxon>
        <taxon>Trichinellida</taxon>
        <taxon>Trichinellidae</taxon>
        <taxon>Trichinella</taxon>
    </lineage>
</organism>
<evidence type="ECO:0000313" key="2">
    <source>
        <dbReference type="Proteomes" id="UP000054632"/>
    </source>
</evidence>
<dbReference type="AlphaFoldDB" id="A0A0V1EQQ5"/>
<proteinExistence type="predicted"/>
<name>A0A0V1EQQ5_TRIPS</name>
<comment type="caution">
    <text evidence="1">The sequence shown here is derived from an EMBL/GenBank/DDBJ whole genome shotgun (WGS) entry which is preliminary data.</text>
</comment>
<protein>
    <submittedName>
        <fullName evidence="1">Uncharacterized protein</fullName>
    </submittedName>
</protein>
<evidence type="ECO:0000313" key="1">
    <source>
        <dbReference type="EMBL" id="KRY76126.1"/>
    </source>
</evidence>
<accession>A0A0V1EQQ5</accession>
<gene>
    <name evidence="1" type="ORF">T4A_11889</name>
</gene>
<dbReference type="Proteomes" id="UP000054632">
    <property type="component" value="Unassembled WGS sequence"/>
</dbReference>
<reference evidence="1 2" key="1">
    <citation type="submission" date="2015-01" db="EMBL/GenBank/DDBJ databases">
        <title>Evolution of Trichinella species and genotypes.</title>
        <authorList>
            <person name="Korhonen P.K."/>
            <person name="Edoardo P."/>
            <person name="Giuseppe L.R."/>
            <person name="Gasser R.B."/>
        </authorList>
    </citation>
    <scope>NUCLEOTIDE SEQUENCE [LARGE SCALE GENOMIC DNA]</scope>
    <source>
        <strain evidence="1">ISS13</strain>
    </source>
</reference>